<evidence type="ECO:0000259" key="1">
    <source>
        <dbReference type="Pfam" id="PF00291"/>
    </source>
</evidence>
<dbReference type="InterPro" id="IPR050214">
    <property type="entry name" value="Cys_Synth/Cystath_Beta-Synth"/>
</dbReference>
<evidence type="ECO:0000313" key="2">
    <source>
        <dbReference type="EMBL" id="WAR18382.1"/>
    </source>
</evidence>
<sequence>MRRVAQTSNAFGSVNLLNKAANKVTLWPECSRTFTSNADKDMPIRNGIVGMIGRTPLVRLNKISDETGCEILAKAEFCNGGGSVKDRAAYFLIKDALNKGQLGRGGTVVEGTAGNTGIGLAHMCLAMGFKSVIYMPDNQSQEKIDMLRTLGAEVRPCPVKPWTDDMNYNHQFDNTANRQAHIETTGPEIWNDTSVGTYMKDKNKDIQVVCADPQGSVLYNWFKHGKLERSEGSSITEGIGQGRVTENMKGAPIDDALCILDKDAVEMSFLNNNILKRD</sequence>
<keyword evidence="3" id="KW-1185">Reference proteome</keyword>
<protein>
    <submittedName>
        <fullName evidence="2">CYSK-like protein</fullName>
    </submittedName>
</protein>
<feature type="domain" description="Tryptophan synthase beta chain-like PALP" evidence="1">
    <location>
        <begin position="51"/>
        <end position="248"/>
    </location>
</feature>
<gene>
    <name evidence="2" type="ORF">MAR_000220</name>
</gene>
<accession>A0ABY7F848</accession>
<dbReference type="Gene3D" id="3.40.50.1100">
    <property type="match status" value="2"/>
</dbReference>
<dbReference type="InterPro" id="IPR001926">
    <property type="entry name" value="TrpB-like_PALP"/>
</dbReference>
<name>A0ABY7F848_MYAAR</name>
<proteinExistence type="predicted"/>
<dbReference type="EMBL" id="CP111022">
    <property type="protein sequence ID" value="WAR18382.1"/>
    <property type="molecule type" value="Genomic_DNA"/>
</dbReference>
<organism evidence="2 3">
    <name type="scientific">Mya arenaria</name>
    <name type="common">Soft-shell clam</name>
    <dbReference type="NCBI Taxonomy" id="6604"/>
    <lineage>
        <taxon>Eukaryota</taxon>
        <taxon>Metazoa</taxon>
        <taxon>Spiralia</taxon>
        <taxon>Lophotrochozoa</taxon>
        <taxon>Mollusca</taxon>
        <taxon>Bivalvia</taxon>
        <taxon>Autobranchia</taxon>
        <taxon>Heteroconchia</taxon>
        <taxon>Euheterodonta</taxon>
        <taxon>Imparidentia</taxon>
        <taxon>Neoheterodontei</taxon>
        <taxon>Myida</taxon>
        <taxon>Myoidea</taxon>
        <taxon>Myidae</taxon>
        <taxon>Mya</taxon>
    </lineage>
</organism>
<dbReference type="PANTHER" id="PTHR10314">
    <property type="entry name" value="CYSTATHIONINE BETA-SYNTHASE"/>
    <property type="match status" value="1"/>
</dbReference>
<dbReference type="InterPro" id="IPR036052">
    <property type="entry name" value="TrpB-like_PALP_sf"/>
</dbReference>
<evidence type="ECO:0000313" key="3">
    <source>
        <dbReference type="Proteomes" id="UP001164746"/>
    </source>
</evidence>
<reference evidence="2" key="1">
    <citation type="submission" date="2022-11" db="EMBL/GenBank/DDBJ databases">
        <title>Centuries of genome instability and evolution in soft-shell clam transmissible cancer (bioRxiv).</title>
        <authorList>
            <person name="Hart S.F.M."/>
            <person name="Yonemitsu M.A."/>
            <person name="Giersch R.M."/>
            <person name="Beal B.F."/>
            <person name="Arriagada G."/>
            <person name="Davis B.W."/>
            <person name="Ostrander E.A."/>
            <person name="Goff S.P."/>
            <person name="Metzger M.J."/>
        </authorList>
    </citation>
    <scope>NUCLEOTIDE SEQUENCE</scope>
    <source>
        <strain evidence="2">MELC-2E11</strain>
        <tissue evidence="2">Siphon/mantle</tissue>
    </source>
</reference>
<dbReference type="Proteomes" id="UP001164746">
    <property type="component" value="Chromosome 11"/>
</dbReference>
<dbReference type="SUPFAM" id="SSF53686">
    <property type="entry name" value="Tryptophan synthase beta subunit-like PLP-dependent enzymes"/>
    <property type="match status" value="1"/>
</dbReference>
<dbReference type="CDD" id="cd01561">
    <property type="entry name" value="CBS_like"/>
    <property type="match status" value="1"/>
</dbReference>
<dbReference type="Pfam" id="PF00291">
    <property type="entry name" value="PALP"/>
    <property type="match status" value="1"/>
</dbReference>